<dbReference type="GO" id="GO:0005524">
    <property type="term" value="F:ATP binding"/>
    <property type="evidence" value="ECO:0007669"/>
    <property type="project" value="UniProtKB-KW"/>
</dbReference>
<evidence type="ECO:0000256" key="4">
    <source>
        <dbReference type="ARBA" id="ARBA00022475"/>
    </source>
</evidence>
<dbReference type="SMART" id="SM00387">
    <property type="entry name" value="HATPase_c"/>
    <property type="match status" value="1"/>
</dbReference>
<feature type="domain" description="Histidine kinase" evidence="17">
    <location>
        <begin position="441"/>
        <end position="639"/>
    </location>
</feature>
<keyword evidence="8 16" id="KW-0812">Transmembrane</keyword>
<evidence type="ECO:0000256" key="9">
    <source>
        <dbReference type="ARBA" id="ARBA00022741"/>
    </source>
</evidence>
<feature type="transmembrane region" description="Helical" evidence="16">
    <location>
        <begin position="14"/>
        <end position="39"/>
    </location>
</feature>
<feature type="region of interest" description="Disordered" evidence="15">
    <location>
        <begin position="253"/>
        <end position="296"/>
    </location>
</feature>
<dbReference type="InterPro" id="IPR003661">
    <property type="entry name" value="HisK_dim/P_dom"/>
</dbReference>
<evidence type="ECO:0000256" key="15">
    <source>
        <dbReference type="SAM" id="MobiDB-lite"/>
    </source>
</evidence>
<reference evidence="19 20" key="1">
    <citation type="submission" date="2018-11" db="EMBL/GenBank/DDBJ databases">
        <title>Genomic Encyclopedia of Type Strains, Phase IV (KMG-IV): sequencing the most valuable type-strain genomes for metagenomic binning, comparative biology and taxonomic classification.</title>
        <authorList>
            <person name="Goeker M."/>
        </authorList>
    </citation>
    <scope>NUCLEOTIDE SEQUENCE [LARGE SCALE GENOMIC DNA]</scope>
    <source>
        <strain evidence="19 20">DSM 25623</strain>
    </source>
</reference>
<keyword evidence="20" id="KW-1185">Reference proteome</keyword>
<evidence type="ECO:0000256" key="6">
    <source>
        <dbReference type="ARBA" id="ARBA00022553"/>
    </source>
</evidence>
<dbReference type="EMBL" id="RKQN01000004">
    <property type="protein sequence ID" value="RPE75904.1"/>
    <property type="molecule type" value="Genomic_DNA"/>
</dbReference>
<keyword evidence="7" id="KW-0808">Transferase</keyword>
<dbReference type="InterPro" id="IPR005467">
    <property type="entry name" value="His_kinase_dom"/>
</dbReference>
<dbReference type="AlphaFoldDB" id="A0A3N4VS73"/>
<evidence type="ECO:0000313" key="19">
    <source>
        <dbReference type="EMBL" id="RPE75904.1"/>
    </source>
</evidence>
<keyword evidence="14 16" id="KW-0472">Membrane</keyword>
<dbReference type="PANTHER" id="PTHR44936">
    <property type="entry name" value="SENSOR PROTEIN CREC"/>
    <property type="match status" value="1"/>
</dbReference>
<accession>A0A3N4VS73</accession>
<dbReference type="Pfam" id="PF00672">
    <property type="entry name" value="HAMP"/>
    <property type="match status" value="1"/>
</dbReference>
<feature type="region of interest" description="Disordered" evidence="15">
    <location>
        <begin position="195"/>
        <end position="232"/>
    </location>
</feature>
<evidence type="ECO:0000256" key="14">
    <source>
        <dbReference type="ARBA" id="ARBA00023136"/>
    </source>
</evidence>
<dbReference type="Pfam" id="PF02518">
    <property type="entry name" value="HATPase_c"/>
    <property type="match status" value="1"/>
</dbReference>
<keyword evidence="4" id="KW-1003">Cell membrane</keyword>
<evidence type="ECO:0000256" key="10">
    <source>
        <dbReference type="ARBA" id="ARBA00022777"/>
    </source>
</evidence>
<keyword evidence="6" id="KW-0597">Phosphoprotein</keyword>
<evidence type="ECO:0000256" key="12">
    <source>
        <dbReference type="ARBA" id="ARBA00022989"/>
    </source>
</evidence>
<dbReference type="Gene3D" id="1.10.287.130">
    <property type="match status" value="1"/>
</dbReference>
<dbReference type="PRINTS" id="PR00344">
    <property type="entry name" value="BCTRLSENSOR"/>
</dbReference>
<protein>
    <recommendedName>
        <fullName evidence="3">histidine kinase</fullName>
        <ecNumber evidence="3">2.7.13.3</ecNumber>
    </recommendedName>
</protein>
<dbReference type="InterPro" id="IPR050980">
    <property type="entry name" value="2C_sensor_his_kinase"/>
</dbReference>
<keyword evidence="11" id="KW-0067">ATP-binding</keyword>
<dbReference type="PROSITE" id="PS50109">
    <property type="entry name" value="HIS_KIN"/>
    <property type="match status" value="1"/>
</dbReference>
<organism evidence="19 20">
    <name type="scientific">Vulcaniibacterium tengchongense</name>
    <dbReference type="NCBI Taxonomy" id="1273429"/>
    <lineage>
        <taxon>Bacteria</taxon>
        <taxon>Pseudomonadati</taxon>
        <taxon>Pseudomonadota</taxon>
        <taxon>Gammaproteobacteria</taxon>
        <taxon>Lysobacterales</taxon>
        <taxon>Lysobacteraceae</taxon>
        <taxon>Vulcaniibacterium</taxon>
    </lineage>
</organism>
<dbReference type="SMART" id="SM00304">
    <property type="entry name" value="HAMP"/>
    <property type="match status" value="1"/>
</dbReference>
<evidence type="ECO:0000256" key="11">
    <source>
        <dbReference type="ARBA" id="ARBA00022840"/>
    </source>
</evidence>
<dbReference type="CDD" id="cd00075">
    <property type="entry name" value="HATPase"/>
    <property type="match status" value="1"/>
</dbReference>
<dbReference type="GO" id="GO:0000155">
    <property type="term" value="F:phosphorelay sensor kinase activity"/>
    <property type="evidence" value="ECO:0007669"/>
    <property type="project" value="InterPro"/>
</dbReference>
<dbReference type="Gene3D" id="3.30.565.10">
    <property type="entry name" value="Histidine kinase-like ATPase, C-terminal domain"/>
    <property type="match status" value="1"/>
</dbReference>
<feature type="domain" description="HAMP" evidence="18">
    <location>
        <begin position="381"/>
        <end position="433"/>
    </location>
</feature>
<evidence type="ECO:0000256" key="1">
    <source>
        <dbReference type="ARBA" id="ARBA00000085"/>
    </source>
</evidence>
<dbReference type="EC" id="2.7.13.3" evidence="3"/>
<feature type="transmembrane region" description="Helical" evidence="16">
    <location>
        <begin position="361"/>
        <end position="379"/>
    </location>
</feature>
<keyword evidence="10 19" id="KW-0418">Kinase</keyword>
<feature type="compositionally biased region" description="Pro residues" evidence="15">
    <location>
        <begin position="205"/>
        <end position="215"/>
    </location>
</feature>
<evidence type="ECO:0000256" key="16">
    <source>
        <dbReference type="SAM" id="Phobius"/>
    </source>
</evidence>
<evidence type="ECO:0000256" key="7">
    <source>
        <dbReference type="ARBA" id="ARBA00022679"/>
    </source>
</evidence>
<dbReference type="PROSITE" id="PS50885">
    <property type="entry name" value="HAMP"/>
    <property type="match status" value="1"/>
</dbReference>
<evidence type="ECO:0000256" key="5">
    <source>
        <dbReference type="ARBA" id="ARBA00022519"/>
    </source>
</evidence>
<dbReference type="SUPFAM" id="SSF47384">
    <property type="entry name" value="Homodimeric domain of signal transducing histidine kinase"/>
    <property type="match status" value="1"/>
</dbReference>
<sequence length="662" mass="69925">MSARAAGVGGRLPIFARTFLLLLAALVAAYAVAVALLLLRRPEVPALQLSEVVALLVTQMPSSNPMLRVRVQPDPPAPPAADYRSPPPLRAQLARWLDLPESQVRFYIAPHGWLRMRTLRTGPPPPGADERAPLAELAAALLLPAPAQAQAQAAPPPDAPGAVQPPLVQRSVVGAPARRAPQDLRWQRIRLFGAGADRDDDAPARPTPAPLPRLGPYPIRSNPGPGAVANGTGPAAAAAAVAPAPADPSLPALSPDLRRYLPPYAQIPPPDAAPAPASAASAPSPPQPSAPARDRSRAVAASAAAVRIGTPEPLASAEPRVWVMQSDSLLPGPFLAAARQPDGRWRVVESAAFAPALMPQLGLVFLVGTLVLLPLAWWFSRALAAPILRFARAADHMGQDASAPPLPLEGPTEIVRAAASFNAMQSRINRLVHERTQMVGAIAHDLRTPLARLSFRLDQLPAEARAKAAADIAEMAQMIQSALEFIREQQRSGVRERLDLRLLAESVVDDLADLGHDVRLLPGAPAPLHGDPLALRRMVGNLVDNALKYGQRARLQLREEDDGYALWIDDDGPGIDPGQREQLFMPFVRGEASRNRETGGIGLGLASARSVALAHGGDIRLDNRPGGGLRATVLLSRGVPSPRPSPAYAPEAQGVPATGSRG</sequence>
<proteinExistence type="predicted"/>
<name>A0A3N4VS73_9GAMM</name>
<dbReference type="InterPro" id="IPR036890">
    <property type="entry name" value="HATPase_C_sf"/>
</dbReference>
<keyword evidence="12 16" id="KW-1133">Transmembrane helix</keyword>
<dbReference type="InterPro" id="IPR003660">
    <property type="entry name" value="HAMP_dom"/>
</dbReference>
<keyword evidence="9" id="KW-0547">Nucleotide-binding</keyword>
<dbReference type="InterPro" id="IPR003594">
    <property type="entry name" value="HATPase_dom"/>
</dbReference>
<comment type="catalytic activity">
    <reaction evidence="1">
        <text>ATP + protein L-histidine = ADP + protein N-phospho-L-histidine.</text>
        <dbReference type="EC" id="2.7.13.3"/>
    </reaction>
</comment>
<dbReference type="InterPro" id="IPR004358">
    <property type="entry name" value="Sig_transdc_His_kin-like_C"/>
</dbReference>
<keyword evidence="5" id="KW-0997">Cell inner membrane</keyword>
<feature type="region of interest" description="Disordered" evidence="15">
    <location>
        <begin position="637"/>
        <end position="662"/>
    </location>
</feature>
<comment type="caution">
    <text evidence="19">The sequence shown here is derived from an EMBL/GenBank/DDBJ whole genome shotgun (WGS) entry which is preliminary data.</text>
</comment>
<evidence type="ECO:0000256" key="8">
    <source>
        <dbReference type="ARBA" id="ARBA00022692"/>
    </source>
</evidence>
<evidence type="ECO:0000256" key="13">
    <source>
        <dbReference type="ARBA" id="ARBA00023012"/>
    </source>
</evidence>
<dbReference type="SMART" id="SM00388">
    <property type="entry name" value="HisKA"/>
    <property type="match status" value="1"/>
</dbReference>
<evidence type="ECO:0000256" key="2">
    <source>
        <dbReference type="ARBA" id="ARBA00004429"/>
    </source>
</evidence>
<gene>
    <name evidence="19" type="ORF">EDC50_2805</name>
</gene>
<dbReference type="PANTHER" id="PTHR44936:SF5">
    <property type="entry name" value="SENSOR HISTIDINE KINASE ENVZ"/>
    <property type="match status" value="1"/>
</dbReference>
<comment type="subcellular location">
    <subcellularLocation>
        <location evidence="2">Cell inner membrane</location>
        <topology evidence="2">Multi-pass membrane protein</topology>
    </subcellularLocation>
</comment>
<dbReference type="SUPFAM" id="SSF55874">
    <property type="entry name" value="ATPase domain of HSP90 chaperone/DNA topoisomerase II/histidine kinase"/>
    <property type="match status" value="1"/>
</dbReference>
<dbReference type="InterPro" id="IPR036097">
    <property type="entry name" value="HisK_dim/P_sf"/>
</dbReference>
<evidence type="ECO:0000259" key="18">
    <source>
        <dbReference type="PROSITE" id="PS50885"/>
    </source>
</evidence>
<evidence type="ECO:0000259" key="17">
    <source>
        <dbReference type="PROSITE" id="PS50109"/>
    </source>
</evidence>
<dbReference type="GO" id="GO:0005886">
    <property type="term" value="C:plasma membrane"/>
    <property type="evidence" value="ECO:0007669"/>
    <property type="project" value="UniProtKB-SubCell"/>
</dbReference>
<keyword evidence="13" id="KW-0902">Two-component regulatory system</keyword>
<feature type="compositionally biased region" description="Low complexity" evidence="15">
    <location>
        <begin position="216"/>
        <end position="232"/>
    </location>
</feature>
<evidence type="ECO:0000313" key="20">
    <source>
        <dbReference type="Proteomes" id="UP000269708"/>
    </source>
</evidence>
<evidence type="ECO:0000256" key="3">
    <source>
        <dbReference type="ARBA" id="ARBA00012438"/>
    </source>
</evidence>
<dbReference type="Proteomes" id="UP000269708">
    <property type="component" value="Unassembled WGS sequence"/>
</dbReference>
<dbReference type="CDD" id="cd00082">
    <property type="entry name" value="HisKA"/>
    <property type="match status" value="1"/>
</dbReference>